<dbReference type="AlphaFoldDB" id="A0A419S727"/>
<keyword evidence="2" id="KW-1185">Reference proteome</keyword>
<dbReference type="InterPro" id="IPR036583">
    <property type="entry name" value="23S_rRNA_IVS_sf"/>
</dbReference>
<name>A0A419S727_9SPHI</name>
<proteinExistence type="predicted"/>
<reference evidence="1 2" key="1">
    <citation type="submission" date="2016-07" db="EMBL/GenBank/DDBJ databases">
        <title>Genome of Pelobium manganitolerans.</title>
        <authorList>
            <person name="Wu S."/>
            <person name="Wang G."/>
        </authorList>
    </citation>
    <scope>NUCLEOTIDE SEQUENCE [LARGE SCALE GENOMIC DNA]</scope>
    <source>
        <strain evidence="1 2">YS-25</strain>
    </source>
</reference>
<dbReference type="Proteomes" id="UP000283433">
    <property type="component" value="Unassembled WGS sequence"/>
</dbReference>
<dbReference type="EMBL" id="MBTA01000012">
    <property type="protein sequence ID" value="RKD17081.1"/>
    <property type="molecule type" value="Genomic_DNA"/>
</dbReference>
<evidence type="ECO:0000313" key="1">
    <source>
        <dbReference type="EMBL" id="RKD17081.1"/>
    </source>
</evidence>
<dbReference type="InterPro" id="IPR012657">
    <property type="entry name" value="23S_rRNA-intervening_sequence"/>
</dbReference>
<dbReference type="Pfam" id="PF05635">
    <property type="entry name" value="23S_rRNA_IVP"/>
    <property type="match status" value="1"/>
</dbReference>
<dbReference type="Gene3D" id="1.20.1440.60">
    <property type="entry name" value="23S rRNA-intervening sequence"/>
    <property type="match status" value="1"/>
</dbReference>
<dbReference type="SUPFAM" id="SSF158446">
    <property type="entry name" value="IVS-encoded protein-like"/>
    <property type="match status" value="1"/>
</dbReference>
<dbReference type="RefSeq" id="WP_182995328.1">
    <property type="nucleotide sequence ID" value="NZ_CBINCU010000002.1"/>
</dbReference>
<organism evidence="1 2">
    <name type="scientific">Pelobium manganitolerans</name>
    <dbReference type="NCBI Taxonomy" id="1842495"/>
    <lineage>
        <taxon>Bacteria</taxon>
        <taxon>Pseudomonadati</taxon>
        <taxon>Bacteroidota</taxon>
        <taxon>Sphingobacteriia</taxon>
        <taxon>Sphingobacteriales</taxon>
        <taxon>Sphingobacteriaceae</taxon>
        <taxon>Pelobium</taxon>
    </lineage>
</organism>
<accession>A0A419S727</accession>
<sequence length="72" mass="8415">MIKQFTIIRKETLQFLNIAKGSLFELETQLFIAFDLKLIKESETDNLLLQLENLGKLINGYIRFLKTKLPTN</sequence>
<evidence type="ECO:0008006" key="3">
    <source>
        <dbReference type="Google" id="ProtNLM"/>
    </source>
</evidence>
<comment type="caution">
    <text evidence="1">The sequence shown here is derived from an EMBL/GenBank/DDBJ whole genome shotgun (WGS) entry which is preliminary data.</text>
</comment>
<dbReference type="NCBIfam" id="TIGR02436">
    <property type="entry name" value="four helix bundle protein"/>
    <property type="match status" value="1"/>
</dbReference>
<gene>
    <name evidence="1" type="ORF">BCY91_02735</name>
</gene>
<evidence type="ECO:0000313" key="2">
    <source>
        <dbReference type="Proteomes" id="UP000283433"/>
    </source>
</evidence>
<protein>
    <recommendedName>
        <fullName evidence="3">Four helix bundle protein</fullName>
    </recommendedName>
</protein>